<dbReference type="GO" id="GO:0098797">
    <property type="term" value="C:plasma membrane protein complex"/>
    <property type="evidence" value="ECO:0007669"/>
    <property type="project" value="TreeGrafter"/>
</dbReference>
<evidence type="ECO:0000256" key="1">
    <source>
        <dbReference type="ARBA" id="ARBA00004651"/>
    </source>
</evidence>
<protein>
    <submittedName>
        <fullName evidence="10">ABC-type transport system, involved in lipoprotein release, permease component</fullName>
    </submittedName>
</protein>
<feature type="transmembrane region" description="Helical" evidence="7">
    <location>
        <begin position="334"/>
        <end position="353"/>
    </location>
</feature>
<dbReference type="STRING" id="880071.Fleli_3828"/>
<evidence type="ECO:0000313" key="11">
    <source>
        <dbReference type="Proteomes" id="UP000006054"/>
    </source>
</evidence>
<feature type="transmembrane region" description="Helical" evidence="7">
    <location>
        <begin position="22"/>
        <end position="45"/>
    </location>
</feature>
<evidence type="ECO:0000256" key="3">
    <source>
        <dbReference type="ARBA" id="ARBA00022475"/>
    </source>
</evidence>
<evidence type="ECO:0000313" key="10">
    <source>
        <dbReference type="EMBL" id="AFM06134.1"/>
    </source>
</evidence>
<gene>
    <name evidence="10" type="ordered locus">Fleli_3828</name>
</gene>
<dbReference type="Pfam" id="PF12704">
    <property type="entry name" value="MacB_PCD"/>
    <property type="match status" value="1"/>
</dbReference>
<dbReference type="GO" id="GO:0044874">
    <property type="term" value="P:lipoprotein localization to outer membrane"/>
    <property type="evidence" value="ECO:0007669"/>
    <property type="project" value="TreeGrafter"/>
</dbReference>
<reference evidence="11" key="1">
    <citation type="submission" date="2012-06" db="EMBL/GenBank/DDBJ databases">
        <title>The complete genome of Flexibacter litoralis DSM 6794.</title>
        <authorList>
            <person name="Lucas S."/>
            <person name="Copeland A."/>
            <person name="Lapidus A."/>
            <person name="Glavina del Rio T."/>
            <person name="Dalin E."/>
            <person name="Tice H."/>
            <person name="Bruce D."/>
            <person name="Goodwin L."/>
            <person name="Pitluck S."/>
            <person name="Peters L."/>
            <person name="Ovchinnikova G."/>
            <person name="Lu M."/>
            <person name="Kyrpides N."/>
            <person name="Mavromatis K."/>
            <person name="Ivanova N."/>
            <person name="Brettin T."/>
            <person name="Detter J.C."/>
            <person name="Han C."/>
            <person name="Larimer F."/>
            <person name="Land M."/>
            <person name="Hauser L."/>
            <person name="Markowitz V."/>
            <person name="Cheng J.-F."/>
            <person name="Hugenholtz P."/>
            <person name="Woyke T."/>
            <person name="Wu D."/>
            <person name="Spring S."/>
            <person name="Lang E."/>
            <person name="Kopitz M."/>
            <person name="Brambilla E."/>
            <person name="Klenk H.-P."/>
            <person name="Eisen J.A."/>
        </authorList>
    </citation>
    <scope>NUCLEOTIDE SEQUENCE [LARGE SCALE GENOMIC DNA]</scope>
    <source>
        <strain evidence="11">ATCC 23117 / DSM 6794 / NBRC 15988 / NCIMB 1366 / Sio-4</strain>
    </source>
</reference>
<keyword evidence="6 7" id="KW-0472">Membrane</keyword>
<comment type="subcellular location">
    <subcellularLocation>
        <location evidence="1">Cell membrane</location>
        <topology evidence="1">Multi-pass membrane protein</topology>
    </subcellularLocation>
</comment>
<proteinExistence type="inferred from homology"/>
<keyword evidence="11" id="KW-1185">Reference proteome</keyword>
<organism evidence="10 11">
    <name type="scientific">Bernardetia litoralis (strain ATCC 23117 / DSM 6794 / NBRC 15988 / NCIMB 1366 / Fx l1 / Sio-4)</name>
    <name type="common">Flexibacter litoralis</name>
    <dbReference type="NCBI Taxonomy" id="880071"/>
    <lineage>
        <taxon>Bacteria</taxon>
        <taxon>Pseudomonadati</taxon>
        <taxon>Bacteroidota</taxon>
        <taxon>Cytophagia</taxon>
        <taxon>Cytophagales</taxon>
        <taxon>Bernardetiaceae</taxon>
        <taxon>Bernardetia</taxon>
    </lineage>
</organism>
<dbReference type="AlphaFoldDB" id="I4AQ99"/>
<dbReference type="PATRIC" id="fig|880071.3.peg.3831"/>
<evidence type="ECO:0000259" key="8">
    <source>
        <dbReference type="Pfam" id="PF02687"/>
    </source>
</evidence>
<sequence precursor="true">MNFSLFIAKRIRSQKGSSFSKVITRIAIGSIALGIAALIISMAIFEGFKQTILDKIVSQTGHIQILKFDMNNSFETSPLSTQREFYEQLKNQDYISHIQPYTQKPVLLRTDEDLMGLVLKGVDNQYDTVSFKKNLIEGRFIHFDTSNYSKEIVISQSIKDKLRLKIGDDLLAFFLQDPPRQRKLEVVGIYQTGIEDFDERLVYCDQGLLQRLNSWGDTLVGGYEVFFNDYDDFNNIDAIYDEMESNSDYDMYLQKVTNTFAHFFEWFSMVNKNVTIFLSVILFVALFNVISVLLILITERVTMIGMLKALGATSSQILKIFFQNGLVILWKGILIGNVIGVLFCLAQDTFKFIPLDIETYYMSSVPISWNIPLILMLNFGIITLVLFILWIPSIFISRIKPIRAIRFD</sequence>
<feature type="transmembrane region" description="Helical" evidence="7">
    <location>
        <begin position="373"/>
        <end position="396"/>
    </location>
</feature>
<dbReference type="InterPro" id="IPR025857">
    <property type="entry name" value="MacB_PCD"/>
</dbReference>
<dbReference type="PANTHER" id="PTHR30489">
    <property type="entry name" value="LIPOPROTEIN-RELEASING SYSTEM TRANSMEMBRANE PROTEIN LOLE"/>
    <property type="match status" value="1"/>
</dbReference>
<dbReference type="PANTHER" id="PTHR30489:SF0">
    <property type="entry name" value="LIPOPROTEIN-RELEASING SYSTEM TRANSMEMBRANE PROTEIN LOLE"/>
    <property type="match status" value="1"/>
</dbReference>
<keyword evidence="3" id="KW-1003">Cell membrane</keyword>
<name>I4AQ99_BERLS</name>
<evidence type="ECO:0000256" key="7">
    <source>
        <dbReference type="SAM" id="Phobius"/>
    </source>
</evidence>
<keyword evidence="10" id="KW-0449">Lipoprotein</keyword>
<evidence type="ECO:0000256" key="2">
    <source>
        <dbReference type="ARBA" id="ARBA00005236"/>
    </source>
</evidence>
<evidence type="ECO:0000256" key="6">
    <source>
        <dbReference type="ARBA" id="ARBA00023136"/>
    </source>
</evidence>
<accession>I4AQ99</accession>
<dbReference type="Pfam" id="PF02687">
    <property type="entry name" value="FtsX"/>
    <property type="match status" value="1"/>
</dbReference>
<dbReference type="RefSeq" id="WP_014799557.1">
    <property type="nucleotide sequence ID" value="NC_018018.1"/>
</dbReference>
<comment type="similarity">
    <text evidence="2">Belongs to the ABC-4 integral membrane protein family. LolC/E subfamily.</text>
</comment>
<feature type="domain" description="ABC3 transporter permease C-terminal" evidence="8">
    <location>
        <begin position="276"/>
        <end position="401"/>
    </location>
</feature>
<dbReference type="EMBL" id="CP003345">
    <property type="protein sequence ID" value="AFM06134.1"/>
    <property type="molecule type" value="Genomic_DNA"/>
</dbReference>
<keyword evidence="4 7" id="KW-0812">Transmembrane</keyword>
<evidence type="ECO:0000256" key="4">
    <source>
        <dbReference type="ARBA" id="ARBA00022692"/>
    </source>
</evidence>
<evidence type="ECO:0000259" key="9">
    <source>
        <dbReference type="Pfam" id="PF12704"/>
    </source>
</evidence>
<feature type="transmembrane region" description="Helical" evidence="7">
    <location>
        <begin position="274"/>
        <end position="297"/>
    </location>
</feature>
<dbReference type="eggNOG" id="COG4591">
    <property type="taxonomic scope" value="Bacteria"/>
</dbReference>
<evidence type="ECO:0000256" key="5">
    <source>
        <dbReference type="ARBA" id="ARBA00022989"/>
    </source>
</evidence>
<keyword evidence="5 7" id="KW-1133">Transmembrane helix</keyword>
<dbReference type="InterPro" id="IPR003838">
    <property type="entry name" value="ABC3_permease_C"/>
</dbReference>
<dbReference type="Proteomes" id="UP000006054">
    <property type="component" value="Chromosome"/>
</dbReference>
<dbReference type="KEGG" id="fli:Fleli_3828"/>
<dbReference type="InterPro" id="IPR051447">
    <property type="entry name" value="Lipoprotein-release_system"/>
</dbReference>
<dbReference type="HOGENOM" id="CLU_000604_8_2_10"/>
<feature type="domain" description="MacB-like periplasmic core" evidence="9">
    <location>
        <begin position="26"/>
        <end position="213"/>
    </location>
</feature>